<comment type="caution">
    <text evidence="2">The sequence shown here is derived from an EMBL/GenBank/DDBJ whole genome shotgun (WGS) entry which is preliminary data.</text>
</comment>
<proteinExistence type="predicted"/>
<dbReference type="EMBL" id="CAJVQB010014469">
    <property type="protein sequence ID" value="CAG8768604.1"/>
    <property type="molecule type" value="Genomic_DNA"/>
</dbReference>
<accession>A0ABN7VGG5</accession>
<organism evidence="2 3">
    <name type="scientific">Gigaspora margarita</name>
    <dbReference type="NCBI Taxonomy" id="4874"/>
    <lineage>
        <taxon>Eukaryota</taxon>
        <taxon>Fungi</taxon>
        <taxon>Fungi incertae sedis</taxon>
        <taxon>Mucoromycota</taxon>
        <taxon>Glomeromycotina</taxon>
        <taxon>Glomeromycetes</taxon>
        <taxon>Diversisporales</taxon>
        <taxon>Gigasporaceae</taxon>
        <taxon>Gigaspora</taxon>
    </lineage>
</organism>
<name>A0ABN7VGG5_GIGMA</name>
<evidence type="ECO:0000313" key="2">
    <source>
        <dbReference type="EMBL" id="CAG8768604.1"/>
    </source>
</evidence>
<gene>
    <name evidence="2" type="ORF">GMARGA_LOCUS18271</name>
</gene>
<feature type="non-terminal residue" evidence="2">
    <location>
        <position position="1"/>
    </location>
</feature>
<reference evidence="2 3" key="1">
    <citation type="submission" date="2021-06" db="EMBL/GenBank/DDBJ databases">
        <authorList>
            <person name="Kallberg Y."/>
            <person name="Tangrot J."/>
            <person name="Rosling A."/>
        </authorList>
    </citation>
    <scope>NUCLEOTIDE SEQUENCE [LARGE SCALE GENOMIC DNA]</scope>
    <source>
        <strain evidence="2 3">120-4 pot B 10/14</strain>
    </source>
</reference>
<evidence type="ECO:0000313" key="3">
    <source>
        <dbReference type="Proteomes" id="UP000789901"/>
    </source>
</evidence>
<keyword evidence="3" id="KW-1185">Reference proteome</keyword>
<feature type="compositionally biased region" description="Acidic residues" evidence="1">
    <location>
        <begin position="15"/>
        <end position="27"/>
    </location>
</feature>
<dbReference type="Proteomes" id="UP000789901">
    <property type="component" value="Unassembled WGS sequence"/>
</dbReference>
<protein>
    <submittedName>
        <fullName evidence="2">6941_t:CDS:1</fullName>
    </submittedName>
</protein>
<sequence>MEAMKVHYAKNIDPNEYDYNNEDDENEGNISLDTQENQSEDDIELIVKDVENIIYNSLFEYWDRPLQICLLATLLDPETRNNIINECRLQLHQLMNIQSPTSNNNTTSPSSKNLSPNNIFKELIFAFSDKDPLLW</sequence>
<evidence type="ECO:0000256" key="1">
    <source>
        <dbReference type="SAM" id="MobiDB-lite"/>
    </source>
</evidence>
<feature type="compositionally biased region" description="Polar residues" evidence="1">
    <location>
        <begin position="28"/>
        <end position="37"/>
    </location>
</feature>
<feature type="region of interest" description="Disordered" evidence="1">
    <location>
        <begin position="14"/>
        <end position="38"/>
    </location>
</feature>